<dbReference type="KEGG" id="bpy:Bphyt_7286"/>
<reference evidence="2 3" key="1">
    <citation type="journal article" date="2011" name="J. Bacteriol.">
        <title>Complete genome sequence of the plant growth-promoting endophyte Burkholderia phytofirmans strain PsJN.</title>
        <authorList>
            <person name="Weilharter A."/>
            <person name="Mitter B."/>
            <person name="Shin M.V."/>
            <person name="Chain P.S."/>
            <person name="Nowak J."/>
            <person name="Sessitsch A."/>
        </authorList>
    </citation>
    <scope>NUCLEOTIDE SEQUENCE [LARGE SCALE GENOMIC DNA]</scope>
    <source>
        <strain evidence="3">DSM 17436 / LMG 22146 / PsJN</strain>
        <plasmid evidence="2 3">pBPHYT01</plasmid>
    </source>
</reference>
<feature type="region of interest" description="Disordered" evidence="1">
    <location>
        <begin position="12"/>
        <end position="35"/>
    </location>
</feature>
<protein>
    <submittedName>
        <fullName evidence="2">Uncharacterized protein</fullName>
    </submittedName>
</protein>
<keyword evidence="2" id="KW-0614">Plasmid</keyword>
<dbReference type="AlphaFoldDB" id="B2TH22"/>
<name>B2TH22_PARPJ</name>
<evidence type="ECO:0000256" key="1">
    <source>
        <dbReference type="SAM" id="MobiDB-lite"/>
    </source>
</evidence>
<accession>B2TH22</accession>
<organism evidence="2 3">
    <name type="scientific">Paraburkholderia phytofirmans (strain DSM 17436 / LMG 22146 / PsJN)</name>
    <name type="common">Burkholderia phytofirmans</name>
    <dbReference type="NCBI Taxonomy" id="398527"/>
    <lineage>
        <taxon>Bacteria</taxon>
        <taxon>Pseudomonadati</taxon>
        <taxon>Pseudomonadota</taxon>
        <taxon>Betaproteobacteria</taxon>
        <taxon>Burkholderiales</taxon>
        <taxon>Burkholderiaceae</taxon>
        <taxon>Paraburkholderia</taxon>
    </lineage>
</organism>
<proteinExistence type="predicted"/>
<evidence type="ECO:0000313" key="3">
    <source>
        <dbReference type="Proteomes" id="UP000001739"/>
    </source>
</evidence>
<gene>
    <name evidence="2" type="ordered locus">Bphyt_7286</name>
</gene>
<geneLocation type="plasmid" evidence="2 3">
    <name>pBPHYT01</name>
</geneLocation>
<sequence length="92" mass="10339">MGVWIEFRCENRSNPSAAGPSRGRCESHENNGPMEMARETNDGVLDALRCLGNEARKSGWKRTRYGWICAYCAAQPTVLTELKASWEESVDE</sequence>
<dbReference type="HOGENOM" id="CLU_2497160_0_0_4"/>
<evidence type="ECO:0000313" key="2">
    <source>
        <dbReference type="EMBL" id="ACD21571.1"/>
    </source>
</evidence>
<dbReference type="EMBL" id="CP001054">
    <property type="protein sequence ID" value="ACD21571.1"/>
    <property type="molecule type" value="Genomic_DNA"/>
</dbReference>
<dbReference type="Proteomes" id="UP000001739">
    <property type="component" value="Plasmid pBPHYT01"/>
</dbReference>